<name>A0A4Y2JGV7_ARAVE</name>
<dbReference type="EMBL" id="BGPR01003548">
    <property type="protein sequence ID" value="GBM89553.1"/>
    <property type="molecule type" value="Genomic_DNA"/>
</dbReference>
<organism evidence="1 2">
    <name type="scientific">Araneus ventricosus</name>
    <name type="common">Orbweaver spider</name>
    <name type="synonym">Epeira ventricosa</name>
    <dbReference type="NCBI Taxonomy" id="182803"/>
    <lineage>
        <taxon>Eukaryota</taxon>
        <taxon>Metazoa</taxon>
        <taxon>Ecdysozoa</taxon>
        <taxon>Arthropoda</taxon>
        <taxon>Chelicerata</taxon>
        <taxon>Arachnida</taxon>
        <taxon>Araneae</taxon>
        <taxon>Araneomorphae</taxon>
        <taxon>Entelegynae</taxon>
        <taxon>Araneoidea</taxon>
        <taxon>Araneidae</taxon>
        <taxon>Araneus</taxon>
    </lineage>
</organism>
<keyword evidence="2" id="KW-1185">Reference proteome</keyword>
<dbReference type="AlphaFoldDB" id="A0A4Y2JGV7"/>
<dbReference type="Proteomes" id="UP000499080">
    <property type="component" value="Unassembled WGS sequence"/>
</dbReference>
<protein>
    <submittedName>
        <fullName evidence="1">Uncharacterized protein</fullName>
    </submittedName>
</protein>
<proteinExistence type="predicted"/>
<comment type="caution">
    <text evidence="1">The sequence shown here is derived from an EMBL/GenBank/DDBJ whole genome shotgun (WGS) entry which is preliminary data.</text>
</comment>
<gene>
    <name evidence="1" type="ORF">AVEN_259331_1</name>
</gene>
<reference evidence="1 2" key="1">
    <citation type="journal article" date="2019" name="Sci. Rep.">
        <title>Orb-weaving spider Araneus ventricosus genome elucidates the spidroin gene catalogue.</title>
        <authorList>
            <person name="Kono N."/>
            <person name="Nakamura H."/>
            <person name="Ohtoshi R."/>
            <person name="Moran D.A.P."/>
            <person name="Shinohara A."/>
            <person name="Yoshida Y."/>
            <person name="Fujiwara M."/>
            <person name="Mori M."/>
            <person name="Tomita M."/>
            <person name="Arakawa K."/>
        </authorList>
    </citation>
    <scope>NUCLEOTIDE SEQUENCE [LARGE SCALE GENOMIC DNA]</scope>
</reference>
<dbReference type="PANTHER" id="PTHR10492">
    <property type="match status" value="1"/>
</dbReference>
<evidence type="ECO:0000313" key="1">
    <source>
        <dbReference type="EMBL" id="GBM89553.1"/>
    </source>
</evidence>
<sequence length="382" mass="43902">MKSDSVVIDKRWIVPYSPLLLKMFDAHINVECCNSVKSIKYILKYVHKGSNHGVFAAHSSNNCIDKISEYHAGRYISSNEAAWRIFGFPIHERHSTVIYLDMHLENGQRIYFSEDNLQCRLANLPNTTLTGFFELCKNDNFAKTLLYCNVPKFYTWDKSKKVLNRRKQDAIVEGHDGIRSGDALGRVYTVHSRNTDCYYLRLLLHKIKGPTSFKDLGTVNGIEYETYREACLALGLLENDNQWNEAAYSGSPSKIRTLFALILSFCEPFSPNALWENNKECMSEDILNKLRAENRHIDLNYTDSIYNEALIKIEDKVLQMIGKSLLEVGMLSPSGQHAHNMNQEILGELSYYSDLLLNFVTQREPLLNTDQQAIYSEVLQQE</sequence>
<evidence type="ECO:0000313" key="2">
    <source>
        <dbReference type="Proteomes" id="UP000499080"/>
    </source>
</evidence>
<dbReference type="PANTHER" id="PTHR10492:SF57">
    <property type="entry name" value="ATP-DEPENDENT DNA HELICASE"/>
    <property type="match status" value="1"/>
</dbReference>
<dbReference type="OrthoDB" id="1728974at2759"/>
<accession>A0A4Y2JGV7</accession>